<gene>
    <name evidence="17" type="ORF">QTP70_035213</name>
</gene>
<dbReference type="PANTHER" id="PTHR19306">
    <property type="entry name" value="STRUCTURAL MAINTENANCE OF CHROMOSOMES 5,6 SMC5, SMC6"/>
    <property type="match status" value="1"/>
</dbReference>
<protein>
    <recommendedName>
        <fullName evidence="13">Structural maintenance of chromosomes protein 6</fullName>
    </recommendedName>
</protein>
<dbReference type="GO" id="GO:0003684">
    <property type="term" value="F:damaged DNA binding"/>
    <property type="evidence" value="ECO:0007669"/>
    <property type="project" value="TreeGrafter"/>
</dbReference>
<dbReference type="InterPro" id="IPR038729">
    <property type="entry name" value="Rad50/SbcC_AAA"/>
</dbReference>
<keyword evidence="4" id="KW-0158">Chromosome</keyword>
<keyword evidence="10" id="KW-0233">DNA recombination</keyword>
<dbReference type="FunFam" id="3.40.50.300:FF:000959">
    <property type="entry name" value="structural maintenance of chromosomes protein 6"/>
    <property type="match status" value="1"/>
</dbReference>
<evidence type="ECO:0000256" key="12">
    <source>
        <dbReference type="ARBA" id="ARBA00023242"/>
    </source>
</evidence>
<evidence type="ECO:0000256" key="1">
    <source>
        <dbReference type="ARBA" id="ARBA00004123"/>
    </source>
</evidence>
<reference evidence="17" key="1">
    <citation type="submission" date="2023-06" db="EMBL/GenBank/DDBJ databases">
        <title>Male Hemibagrus guttatus genome.</title>
        <authorList>
            <person name="Bian C."/>
        </authorList>
    </citation>
    <scope>NUCLEOTIDE SEQUENCE</scope>
    <source>
        <strain evidence="17">Male_cb2023</strain>
        <tissue evidence="17">Muscle</tissue>
    </source>
</reference>
<dbReference type="GO" id="GO:0005524">
    <property type="term" value="F:ATP binding"/>
    <property type="evidence" value="ECO:0007669"/>
    <property type="project" value="UniProtKB-KW"/>
</dbReference>
<keyword evidence="7" id="KW-0067">ATP-binding</keyword>
<dbReference type="GO" id="GO:0003697">
    <property type="term" value="F:single-stranded DNA binding"/>
    <property type="evidence" value="ECO:0007669"/>
    <property type="project" value="TreeGrafter"/>
</dbReference>
<evidence type="ECO:0000256" key="6">
    <source>
        <dbReference type="ARBA" id="ARBA00022763"/>
    </source>
</evidence>
<evidence type="ECO:0000256" key="10">
    <source>
        <dbReference type="ARBA" id="ARBA00023172"/>
    </source>
</evidence>
<evidence type="ECO:0000256" key="5">
    <source>
        <dbReference type="ARBA" id="ARBA00022741"/>
    </source>
</evidence>
<evidence type="ECO:0000259" key="16">
    <source>
        <dbReference type="Pfam" id="PF13476"/>
    </source>
</evidence>
<dbReference type="GO" id="GO:0005634">
    <property type="term" value="C:nucleus"/>
    <property type="evidence" value="ECO:0007669"/>
    <property type="project" value="UniProtKB-SubCell"/>
</dbReference>
<comment type="caution">
    <text evidence="17">The sequence shown here is derived from an EMBL/GenBank/DDBJ whole genome shotgun (WGS) entry which is preliminary data.</text>
</comment>
<dbReference type="InterPro" id="IPR027417">
    <property type="entry name" value="P-loop_NTPase"/>
</dbReference>
<dbReference type="Pfam" id="PF13476">
    <property type="entry name" value="AAA_23"/>
    <property type="match status" value="1"/>
</dbReference>
<dbReference type="EMBL" id="JAUCMX010000008">
    <property type="protein sequence ID" value="KAK3538335.1"/>
    <property type="molecule type" value="Genomic_DNA"/>
</dbReference>
<evidence type="ECO:0000256" key="4">
    <source>
        <dbReference type="ARBA" id="ARBA00022454"/>
    </source>
</evidence>
<evidence type="ECO:0000313" key="17">
    <source>
        <dbReference type="EMBL" id="KAK3538335.1"/>
    </source>
</evidence>
<feature type="region of interest" description="Disordered" evidence="15">
    <location>
        <begin position="19"/>
        <end position="48"/>
    </location>
</feature>
<feature type="coiled-coil region" evidence="14">
    <location>
        <begin position="424"/>
        <end position="458"/>
    </location>
</feature>
<dbReference type="SUPFAM" id="SSF52540">
    <property type="entry name" value="P-loop containing nucleoside triphosphate hydrolases"/>
    <property type="match status" value="2"/>
</dbReference>
<feature type="coiled-coil region" evidence="14">
    <location>
        <begin position="275"/>
        <end position="383"/>
    </location>
</feature>
<feature type="non-terminal residue" evidence="17">
    <location>
        <position position="1004"/>
    </location>
</feature>
<feature type="compositionally biased region" description="Basic and acidic residues" evidence="15">
    <location>
        <begin position="24"/>
        <end position="36"/>
    </location>
</feature>
<keyword evidence="11" id="KW-0234">DNA repair</keyword>
<dbReference type="PANTHER" id="PTHR19306:SF8">
    <property type="entry name" value="STRUCTURAL MAINTENANCE OF CHROMOSOMES PROTEIN 6 ISOFORM X4"/>
    <property type="match status" value="1"/>
</dbReference>
<comment type="similarity">
    <text evidence="3">Belongs to the SMC family. SMC6 subfamily.</text>
</comment>
<keyword evidence="8" id="KW-0779">Telomere</keyword>
<dbReference type="Gene3D" id="3.40.50.300">
    <property type="entry name" value="P-loop containing nucleotide triphosphate hydrolases"/>
    <property type="match status" value="2"/>
</dbReference>
<organism evidence="17 18">
    <name type="scientific">Hemibagrus guttatus</name>
    <dbReference type="NCBI Taxonomy" id="175788"/>
    <lineage>
        <taxon>Eukaryota</taxon>
        <taxon>Metazoa</taxon>
        <taxon>Chordata</taxon>
        <taxon>Craniata</taxon>
        <taxon>Vertebrata</taxon>
        <taxon>Euteleostomi</taxon>
        <taxon>Actinopterygii</taxon>
        <taxon>Neopterygii</taxon>
        <taxon>Teleostei</taxon>
        <taxon>Ostariophysi</taxon>
        <taxon>Siluriformes</taxon>
        <taxon>Bagridae</taxon>
        <taxon>Hemibagrus</taxon>
    </lineage>
</organism>
<evidence type="ECO:0000256" key="13">
    <source>
        <dbReference type="ARBA" id="ARBA00069480"/>
    </source>
</evidence>
<keyword evidence="6" id="KW-0227">DNA damage</keyword>
<name>A0AAE0R119_9TELE</name>
<evidence type="ECO:0000256" key="15">
    <source>
        <dbReference type="SAM" id="MobiDB-lite"/>
    </source>
</evidence>
<feature type="domain" description="Rad50/SbcC-type AAA" evidence="16">
    <location>
        <begin position="71"/>
        <end position="298"/>
    </location>
</feature>
<dbReference type="GO" id="GO:0000724">
    <property type="term" value="P:double-strand break repair via homologous recombination"/>
    <property type="evidence" value="ECO:0007669"/>
    <property type="project" value="TreeGrafter"/>
</dbReference>
<sequence>TFPQLLFYFQPVYTMNKRKTSVQHAERPAKSRRIEGSTHGQEDEDVDEETGFYPEHHFSTSSAGDIGVIESITLKNFMSHHLLGPFQFGPNVNFIVGNNGSGKSAILTALIVGLGGKATTTNRGASLKSFVKYGESSAEVTVKLRNRGSDAYKGDGYGDCISIEQRITSDGCRTCKIKNKSGTIVSTKKEELTAILDHFNIQVDNPVSILNQEMSKQFLHSKSEADKYKFFMKATLLEQMKRDYIHIKQTKALTRDQVERQEECLRDLRQLFLQKKEKYENLATLEKMRQTLEELQKKMAWALVGEKEREVQQLKEQIDKVQNDERNEQKLQLCRSKISATEKKLQDIQQKLGKVKEEDECLAEECRKLKEEAKLKSKDQKNQEVVYFRADNKLKQLEKEQCILRERINKINNSSGRRNHEAEQTQRMKKISALKNQLEKLETESTTLNQEIKEKQQALFKGREEYDKLSMEEKNIQVSLESKLKRKNQLTASRSNRLRRFGDRMPELMESINKAHAQGRFIKKPVGPIGACIRLKDPSLAVAVESCLRSFMKTFCCDNYRDERVLQELMAPHFPKGSRPQIVVCSFTEQVYNIQHRLVQSEVENYQAQLNRFQLHLNSVRQDIQTMEERLRSAKIACKKNQESMNKVKASIIELENVEETQTEDVSSLEEDGQENEQKIELERKNVKVAKSELDKHNKAITDLDRKYRDVKNKREQLSDETEQLKEEQVKAEAERNKFEQTLKILEEKLKTYQDTIKTMRENLTCREKEKQDIEAKAREICPDPQRPDRSAKSIDTEITRLRQKISSQEITHGNQEQVIREYAEAHSNYKNKSSQLRDLKKFIDRLDNIMTDRQARYKTLRRSLSVRCKLYFNNFLIKLRCCGSMMFDHNNETLSISVKPPGRENDNVNDMRSLSGGERSFSTVCFILSLWEITESPFRCLDEFDVYMDMHNRRISLDLLLELSERQHLRQFIFITPLTTSHLPKSSHIKIHQLQDPDRESET</sequence>
<dbReference type="GO" id="GO:0030915">
    <property type="term" value="C:Smc5-Smc6 complex"/>
    <property type="evidence" value="ECO:0007669"/>
    <property type="project" value="TreeGrafter"/>
</dbReference>
<proteinExistence type="inferred from homology"/>
<dbReference type="GO" id="GO:0000781">
    <property type="term" value="C:chromosome, telomeric region"/>
    <property type="evidence" value="ECO:0007669"/>
    <property type="project" value="UniProtKB-SubCell"/>
</dbReference>
<keyword evidence="5" id="KW-0547">Nucleotide-binding</keyword>
<keyword evidence="9 14" id="KW-0175">Coiled coil</keyword>
<evidence type="ECO:0000256" key="7">
    <source>
        <dbReference type="ARBA" id="ARBA00022840"/>
    </source>
</evidence>
<dbReference type="GO" id="GO:0016887">
    <property type="term" value="F:ATP hydrolysis activity"/>
    <property type="evidence" value="ECO:0007669"/>
    <property type="project" value="InterPro"/>
</dbReference>
<evidence type="ECO:0000256" key="9">
    <source>
        <dbReference type="ARBA" id="ARBA00023054"/>
    </source>
</evidence>
<evidence type="ECO:0000256" key="2">
    <source>
        <dbReference type="ARBA" id="ARBA00004574"/>
    </source>
</evidence>
<evidence type="ECO:0000256" key="3">
    <source>
        <dbReference type="ARBA" id="ARBA00006793"/>
    </source>
</evidence>
<feature type="coiled-coil region" evidence="14">
    <location>
        <begin position="603"/>
        <end position="777"/>
    </location>
</feature>
<keyword evidence="18" id="KW-1185">Reference proteome</keyword>
<evidence type="ECO:0000313" key="18">
    <source>
        <dbReference type="Proteomes" id="UP001274896"/>
    </source>
</evidence>
<accession>A0AAE0R119</accession>
<evidence type="ECO:0000256" key="8">
    <source>
        <dbReference type="ARBA" id="ARBA00022895"/>
    </source>
</evidence>
<comment type="subcellular location">
    <subcellularLocation>
        <location evidence="2">Chromosome</location>
        <location evidence="2">Telomere</location>
    </subcellularLocation>
    <subcellularLocation>
        <location evidence="1">Nucleus</location>
    </subcellularLocation>
</comment>
<evidence type="ECO:0000256" key="11">
    <source>
        <dbReference type="ARBA" id="ARBA00023204"/>
    </source>
</evidence>
<dbReference type="GO" id="GO:0035861">
    <property type="term" value="C:site of double-strand break"/>
    <property type="evidence" value="ECO:0007669"/>
    <property type="project" value="TreeGrafter"/>
</dbReference>
<dbReference type="Proteomes" id="UP001274896">
    <property type="component" value="Unassembled WGS sequence"/>
</dbReference>
<keyword evidence="12" id="KW-0539">Nucleus</keyword>
<dbReference type="AlphaFoldDB" id="A0AAE0R119"/>
<evidence type="ECO:0000256" key="14">
    <source>
        <dbReference type="SAM" id="Coils"/>
    </source>
</evidence>